<dbReference type="PANTHER" id="PTHR43072">
    <property type="entry name" value="N-ACETYLTRANSFERASE"/>
    <property type="match status" value="1"/>
</dbReference>
<name>A0ABM6A0C3_9GAMM</name>
<keyword evidence="5" id="KW-1185">Reference proteome</keyword>
<dbReference type="Proteomes" id="UP000076104">
    <property type="component" value="Chromosome"/>
</dbReference>
<dbReference type="Pfam" id="PF00583">
    <property type="entry name" value="Acetyltransf_1"/>
    <property type="match status" value="1"/>
</dbReference>
<dbReference type="RefSeq" id="WP_084387344.1">
    <property type="nucleotide sequence ID" value="NZ_CP014945.1"/>
</dbReference>
<keyword evidence="1" id="KW-0808">Transferase</keyword>
<reference evidence="4 5" key="1">
    <citation type="submission" date="2016-03" db="EMBL/GenBank/DDBJ databases">
        <title>Genome sequencing of Psychrobacter alimentarius PAMC 27889.</title>
        <authorList>
            <person name="Lee J."/>
            <person name="Kim O.-S."/>
        </authorList>
    </citation>
    <scope>NUCLEOTIDE SEQUENCE [LARGE SCALE GENOMIC DNA]</scope>
    <source>
        <strain evidence="4 5">PAMC 27889</strain>
    </source>
</reference>
<gene>
    <name evidence="4" type="ORF">A3K91_2266</name>
</gene>
<protein>
    <submittedName>
        <fullName evidence="4">Phosphinothricin acetyltransferase</fullName>
    </submittedName>
</protein>
<organism evidence="4 5">
    <name type="scientific">Psychrobacter alimentarius</name>
    <dbReference type="NCBI Taxonomy" id="261164"/>
    <lineage>
        <taxon>Bacteria</taxon>
        <taxon>Pseudomonadati</taxon>
        <taxon>Pseudomonadota</taxon>
        <taxon>Gammaproteobacteria</taxon>
        <taxon>Moraxellales</taxon>
        <taxon>Moraxellaceae</taxon>
        <taxon>Psychrobacter</taxon>
    </lineage>
</organism>
<feature type="domain" description="N-acetyltransferase" evidence="3">
    <location>
        <begin position="22"/>
        <end position="197"/>
    </location>
</feature>
<evidence type="ECO:0000256" key="1">
    <source>
        <dbReference type="ARBA" id="ARBA00022679"/>
    </source>
</evidence>
<dbReference type="PANTHER" id="PTHR43072:SF23">
    <property type="entry name" value="UPF0039 PROTEIN C11D3.02C"/>
    <property type="match status" value="1"/>
</dbReference>
<evidence type="ECO:0000259" key="3">
    <source>
        <dbReference type="PROSITE" id="PS51186"/>
    </source>
</evidence>
<keyword evidence="2" id="KW-0012">Acyltransferase</keyword>
<sequence>MSNIALNVKPSKLSINKPDDPFIVQRASKDDLPEILAIYNQSIAGKQATANLAPVTCEERMEWFEEHLNSATRPIYIVRAETKGSDDTSSTTLSPIVAWGSFSDLYARTAYHISTEISIYLNKANHGQGLGSALTSWMLTQAPSLGIHNVVALIFAHNQPSLGLFRKLGFEQWGYMPKVCDMQGFIADVVMLGKTVTSSTETANTIMLDTAMPDDTTSATTILDTVTVAKAMSDTNGETI</sequence>
<dbReference type="GeneID" id="33060376"/>
<dbReference type="SUPFAM" id="SSF55729">
    <property type="entry name" value="Acyl-CoA N-acyltransferases (Nat)"/>
    <property type="match status" value="1"/>
</dbReference>
<dbReference type="PROSITE" id="PS51186">
    <property type="entry name" value="GNAT"/>
    <property type="match status" value="1"/>
</dbReference>
<dbReference type="EMBL" id="CP014945">
    <property type="protein sequence ID" value="AMT97845.1"/>
    <property type="molecule type" value="Genomic_DNA"/>
</dbReference>
<dbReference type="InterPro" id="IPR000182">
    <property type="entry name" value="GNAT_dom"/>
</dbReference>
<proteinExistence type="predicted"/>
<evidence type="ECO:0000313" key="4">
    <source>
        <dbReference type="EMBL" id="AMT97845.1"/>
    </source>
</evidence>
<dbReference type="Gene3D" id="3.40.630.30">
    <property type="match status" value="1"/>
</dbReference>
<accession>A0ABM6A0C3</accession>
<evidence type="ECO:0000313" key="5">
    <source>
        <dbReference type="Proteomes" id="UP000076104"/>
    </source>
</evidence>
<dbReference type="InterPro" id="IPR016181">
    <property type="entry name" value="Acyl_CoA_acyltransferase"/>
</dbReference>
<evidence type="ECO:0000256" key="2">
    <source>
        <dbReference type="ARBA" id="ARBA00023315"/>
    </source>
</evidence>